<keyword evidence="3" id="KW-0732">Signal</keyword>
<evidence type="ECO:0008006" key="6">
    <source>
        <dbReference type="Google" id="ProtNLM"/>
    </source>
</evidence>
<proteinExistence type="predicted"/>
<feature type="chain" id="PRO_5016124049" description="Mid2 domain-containing protein" evidence="3">
    <location>
        <begin position="16"/>
        <end position="370"/>
    </location>
</feature>
<feature type="compositionally biased region" description="Low complexity" evidence="1">
    <location>
        <begin position="219"/>
        <end position="236"/>
    </location>
</feature>
<dbReference type="STRING" id="97972.A0A2V1EFQ3"/>
<feature type="region of interest" description="Disordered" evidence="1">
    <location>
        <begin position="215"/>
        <end position="248"/>
    </location>
</feature>
<name>A0A2V1EFQ3_9PLEO</name>
<dbReference type="EMBL" id="KZ805300">
    <property type="protein sequence ID" value="PVI08310.1"/>
    <property type="molecule type" value="Genomic_DNA"/>
</dbReference>
<dbReference type="OrthoDB" id="10591191at2759"/>
<feature type="compositionally biased region" description="Low complexity" evidence="1">
    <location>
        <begin position="42"/>
        <end position="53"/>
    </location>
</feature>
<feature type="region of interest" description="Disordered" evidence="1">
    <location>
        <begin position="329"/>
        <end position="370"/>
    </location>
</feature>
<keyword evidence="5" id="KW-1185">Reference proteome</keyword>
<keyword evidence="2" id="KW-0812">Transmembrane</keyword>
<gene>
    <name evidence="4" type="ORF">DM02DRAFT_621197</name>
</gene>
<evidence type="ECO:0000256" key="3">
    <source>
        <dbReference type="SAM" id="SignalP"/>
    </source>
</evidence>
<dbReference type="CDD" id="cd12087">
    <property type="entry name" value="TM_EGFR-like"/>
    <property type="match status" value="1"/>
</dbReference>
<evidence type="ECO:0000256" key="2">
    <source>
        <dbReference type="SAM" id="Phobius"/>
    </source>
</evidence>
<dbReference type="AlphaFoldDB" id="A0A2V1EFQ3"/>
<keyword evidence="2" id="KW-0472">Membrane</keyword>
<feature type="region of interest" description="Disordered" evidence="1">
    <location>
        <begin position="278"/>
        <end position="302"/>
    </location>
</feature>
<feature type="transmembrane region" description="Helical" evidence="2">
    <location>
        <begin position="249"/>
        <end position="272"/>
    </location>
</feature>
<protein>
    <recommendedName>
        <fullName evidence="6">Mid2 domain-containing protein</fullName>
    </recommendedName>
</protein>
<evidence type="ECO:0000256" key="1">
    <source>
        <dbReference type="SAM" id="MobiDB-lite"/>
    </source>
</evidence>
<feature type="region of interest" description="Disordered" evidence="1">
    <location>
        <begin position="27"/>
        <end position="54"/>
    </location>
</feature>
<feature type="signal peptide" evidence="3">
    <location>
        <begin position="1"/>
        <end position="15"/>
    </location>
</feature>
<evidence type="ECO:0000313" key="5">
    <source>
        <dbReference type="Proteomes" id="UP000244855"/>
    </source>
</evidence>
<organism evidence="4 5">
    <name type="scientific">Periconia macrospinosa</name>
    <dbReference type="NCBI Taxonomy" id="97972"/>
    <lineage>
        <taxon>Eukaryota</taxon>
        <taxon>Fungi</taxon>
        <taxon>Dikarya</taxon>
        <taxon>Ascomycota</taxon>
        <taxon>Pezizomycotina</taxon>
        <taxon>Dothideomycetes</taxon>
        <taxon>Pleosporomycetidae</taxon>
        <taxon>Pleosporales</taxon>
        <taxon>Massarineae</taxon>
        <taxon>Periconiaceae</taxon>
        <taxon>Periconia</taxon>
    </lineage>
</organism>
<keyword evidence="2" id="KW-1133">Transmembrane helix</keyword>
<sequence length="370" mass="38308">MMWLAAIFAFTPVYAEGIYQRRLTQPIARQAQSRPSAPPSTTPAASSSSSSSSYGTSTIGYYSNGEEGSPITTTIFGAFSLTPTTIGAPATVSTGLTLYTKSSSNYWRSCAYVVSYSSTTITENASTTQRSTSTTFLTSSGTYSCPIWTDCQAGTLSGFDSATSFCQVGASRCITYVLYNSFGGMPSQTSLGCSSVASGSAVETTLYYNKPAATGLTRPSGVSQTSSSPPESSTSPPSSPPPAKDNTGAIAGGVVGGLAVLAVAGVAIFWILRRSRRKNKDEPVSSATDTPYDPYKQSPQGPVGYYEPGITSQKAELAAGQNAAIYEAPPNEVPYTNGAANGSPLSASTHDPSGRPVSQVTELPSSPVPR</sequence>
<accession>A0A2V1EFQ3</accession>
<reference evidence="4 5" key="1">
    <citation type="journal article" date="2018" name="Sci. Rep.">
        <title>Comparative genomics provides insights into the lifestyle and reveals functional heterogeneity of dark septate endophytic fungi.</title>
        <authorList>
            <person name="Knapp D.G."/>
            <person name="Nemeth J.B."/>
            <person name="Barry K."/>
            <person name="Hainaut M."/>
            <person name="Henrissat B."/>
            <person name="Johnson J."/>
            <person name="Kuo A."/>
            <person name="Lim J.H.P."/>
            <person name="Lipzen A."/>
            <person name="Nolan M."/>
            <person name="Ohm R.A."/>
            <person name="Tamas L."/>
            <person name="Grigoriev I.V."/>
            <person name="Spatafora J.W."/>
            <person name="Nagy L.G."/>
            <person name="Kovacs G.M."/>
        </authorList>
    </citation>
    <scope>NUCLEOTIDE SEQUENCE [LARGE SCALE GENOMIC DNA]</scope>
    <source>
        <strain evidence="4 5">DSE2036</strain>
    </source>
</reference>
<feature type="compositionally biased region" description="Polar residues" evidence="1">
    <location>
        <begin position="338"/>
        <end position="364"/>
    </location>
</feature>
<evidence type="ECO:0000313" key="4">
    <source>
        <dbReference type="EMBL" id="PVI08310.1"/>
    </source>
</evidence>
<dbReference type="Proteomes" id="UP000244855">
    <property type="component" value="Unassembled WGS sequence"/>
</dbReference>